<dbReference type="Proteomes" id="UP001498398">
    <property type="component" value="Unassembled WGS sequence"/>
</dbReference>
<feature type="compositionally biased region" description="Polar residues" evidence="1">
    <location>
        <begin position="544"/>
        <end position="553"/>
    </location>
</feature>
<name>A0ABR1K2K4_9AGAR</name>
<feature type="region of interest" description="Disordered" evidence="1">
    <location>
        <begin position="392"/>
        <end position="411"/>
    </location>
</feature>
<keyword evidence="3" id="KW-1185">Reference proteome</keyword>
<dbReference type="EMBL" id="JBANRG010000002">
    <property type="protein sequence ID" value="KAK7470365.1"/>
    <property type="molecule type" value="Genomic_DNA"/>
</dbReference>
<feature type="compositionally biased region" description="Basic and acidic residues" evidence="1">
    <location>
        <begin position="863"/>
        <end position="872"/>
    </location>
</feature>
<sequence>MGNVNEHPPLEYDTSRFTRRECLTGVQDQRKLVEPVLPNNDTSGHGSTFVDATENSTLAANPYQQDLGISECSSEYYSKVRASEWPDAISPIEDFSESLLISNQIFARINTSTPQTIVQEIVDGTNVQPTNIEINVKTSVSVHRDACPANAISHEAFNIVTCADATNITTRHPELAPTIPTMPLSACATPFQMAQGLPSRAATPILAADVPDWAHTPEPDPVESSTFRGRGDGRWSSSATHIDWRRDSRRRGRGSNHRGHEYRTSKFALHLSPKQPYSIENPCNAWDSIPAPANSLWAVDPHSHAVIEANSTKVDGTERIYTGPDEDVDKWLLPSEQRSSSNSRRGEASRISSALSNAINSDLNWSGDGPEYYRPRDADRWFVPNVIRPSQVRPRNKTSNQAPNPIDSLPIYLGPDEDVTKWLGPVNWNSIEIQQNPVNPSNPPGRTRHETDVYLSGQKMQQLQVEEIVRNHSAVSNSVADCWQNVHDPWTGHDPLQFDHFPSSYTEAAPCSNTRLEGKSKGNSAYRSRDKYKEPTRRGIHGQGRSSSGNPNITVGDGIRDLPPHLSSVRTHPSRNKPQGPLQVGANAFTPQQNVPASPRNVGNPWTNLNDPWKHEKAMHLTGEHGWGARDVSPIGSTENLWEARPDPWSTEQMERSSELISNASQTQSSVPYTWGSLRKSAVTRNLRLEEVSSTSGNTESVHGHTQQVSCKPPPTSTIATNDSEELHIDSQINAAVKHEPPSSIRGESGGRQKRRVHQVNELIKVTERYLSLSRSKSENSNDNKGRATSASTIPVKNPHENMLCVVSPTPVSSPNTYKHTVSLSSEIRDKSCTDSPKIPAVMDAPNKYGLINSGTPPPRRSYTREQSRLGERINTPPPSDYKYQGSGRYDPRVESGALPREELGKENQLQRL</sequence>
<gene>
    <name evidence="2" type="ORF">VKT23_001792</name>
</gene>
<feature type="compositionally biased region" description="Basic and acidic residues" evidence="1">
    <location>
        <begin position="527"/>
        <end position="537"/>
    </location>
</feature>
<reference evidence="2 3" key="1">
    <citation type="submission" date="2024-01" db="EMBL/GenBank/DDBJ databases">
        <title>A draft genome for the cacao thread blight pathogen Marasmiellus scandens.</title>
        <authorList>
            <person name="Baruah I.K."/>
            <person name="Leung J."/>
            <person name="Bukari Y."/>
            <person name="Amoako-Attah I."/>
            <person name="Meinhardt L.W."/>
            <person name="Bailey B.A."/>
            <person name="Cohen S.P."/>
        </authorList>
    </citation>
    <scope>NUCLEOTIDE SEQUENCE [LARGE SCALE GENOMIC DNA]</scope>
    <source>
        <strain evidence="2 3">GH-19</strain>
    </source>
</reference>
<feature type="compositionally biased region" description="Polar residues" evidence="1">
    <location>
        <begin position="509"/>
        <end position="526"/>
    </location>
</feature>
<feature type="compositionally biased region" description="Basic and acidic residues" evidence="1">
    <location>
        <begin position="776"/>
        <end position="786"/>
    </location>
</feature>
<feature type="compositionally biased region" description="Basic and acidic residues" evidence="1">
    <location>
        <begin position="890"/>
        <end position="906"/>
    </location>
</feature>
<feature type="region of interest" description="Disordered" evidence="1">
    <location>
        <begin position="829"/>
        <end position="913"/>
    </location>
</feature>
<proteinExistence type="predicted"/>
<feature type="region of interest" description="Disordered" evidence="1">
    <location>
        <begin position="509"/>
        <end position="607"/>
    </location>
</feature>
<feature type="region of interest" description="Disordered" evidence="1">
    <location>
        <begin position="691"/>
        <end position="721"/>
    </location>
</feature>
<feature type="region of interest" description="Disordered" evidence="1">
    <location>
        <begin position="639"/>
        <end position="665"/>
    </location>
</feature>
<feature type="compositionally biased region" description="Polar residues" evidence="1">
    <location>
        <begin position="692"/>
        <end position="710"/>
    </location>
</feature>
<accession>A0ABR1K2K4</accession>
<evidence type="ECO:0000313" key="2">
    <source>
        <dbReference type="EMBL" id="KAK7470365.1"/>
    </source>
</evidence>
<protein>
    <submittedName>
        <fullName evidence="2">Uncharacterized protein</fullName>
    </submittedName>
</protein>
<feature type="region of interest" description="Disordered" evidence="1">
    <location>
        <begin position="212"/>
        <end position="267"/>
    </location>
</feature>
<feature type="compositionally biased region" description="Basic residues" evidence="1">
    <location>
        <begin position="247"/>
        <end position="257"/>
    </location>
</feature>
<evidence type="ECO:0000313" key="3">
    <source>
        <dbReference type="Proteomes" id="UP001498398"/>
    </source>
</evidence>
<comment type="caution">
    <text evidence="2">The sequence shown here is derived from an EMBL/GenBank/DDBJ whole genome shotgun (WGS) entry which is preliminary data.</text>
</comment>
<feature type="region of interest" description="Disordered" evidence="1">
    <location>
        <begin position="773"/>
        <end position="796"/>
    </location>
</feature>
<feature type="region of interest" description="Disordered" evidence="1">
    <location>
        <begin position="734"/>
        <end position="757"/>
    </location>
</feature>
<evidence type="ECO:0000256" key="1">
    <source>
        <dbReference type="SAM" id="MobiDB-lite"/>
    </source>
</evidence>
<organism evidence="2 3">
    <name type="scientific">Marasmiellus scandens</name>
    <dbReference type="NCBI Taxonomy" id="2682957"/>
    <lineage>
        <taxon>Eukaryota</taxon>
        <taxon>Fungi</taxon>
        <taxon>Dikarya</taxon>
        <taxon>Basidiomycota</taxon>
        <taxon>Agaricomycotina</taxon>
        <taxon>Agaricomycetes</taxon>
        <taxon>Agaricomycetidae</taxon>
        <taxon>Agaricales</taxon>
        <taxon>Marasmiineae</taxon>
        <taxon>Omphalotaceae</taxon>
        <taxon>Marasmiellus</taxon>
    </lineage>
</organism>